<reference evidence="1 2" key="1">
    <citation type="journal article" date="2014" name="BMC Genomics">
        <title>Genome sequencing of four Aureobasidium pullulans varieties: biotechnological potential, stress tolerance, and description of new species.</title>
        <authorList>
            <person name="Gostin Ar C."/>
            <person name="Ohm R.A."/>
            <person name="Kogej T."/>
            <person name="Sonjak S."/>
            <person name="Turk M."/>
            <person name="Zajc J."/>
            <person name="Zalar P."/>
            <person name="Grube M."/>
            <person name="Sun H."/>
            <person name="Han J."/>
            <person name="Sharma A."/>
            <person name="Chiniquy J."/>
            <person name="Ngan C.Y."/>
            <person name="Lipzen A."/>
            <person name="Barry K."/>
            <person name="Grigoriev I.V."/>
            <person name="Gunde-Cimerman N."/>
        </authorList>
    </citation>
    <scope>NUCLEOTIDE SEQUENCE [LARGE SCALE GENOMIC DNA]</scope>
    <source>
        <strain evidence="1 2">CBS 147.97</strain>
    </source>
</reference>
<keyword evidence="2" id="KW-1185">Reference proteome</keyword>
<dbReference type="HOGENOM" id="CLU_1106922_0_0_1"/>
<dbReference type="EMBL" id="KL584706">
    <property type="protein sequence ID" value="KEQ74976.1"/>
    <property type="molecule type" value="Genomic_DNA"/>
</dbReference>
<dbReference type="Proteomes" id="UP000027730">
    <property type="component" value="Unassembled WGS sequence"/>
</dbReference>
<dbReference type="RefSeq" id="XP_013429334.1">
    <property type="nucleotide sequence ID" value="XM_013573880.1"/>
</dbReference>
<protein>
    <submittedName>
        <fullName evidence="1">Uncharacterized protein</fullName>
    </submittedName>
</protein>
<gene>
    <name evidence="1" type="ORF">M436DRAFT_80427</name>
</gene>
<organism evidence="1 2">
    <name type="scientific">Aureobasidium namibiae CBS 147.97</name>
    <dbReference type="NCBI Taxonomy" id="1043004"/>
    <lineage>
        <taxon>Eukaryota</taxon>
        <taxon>Fungi</taxon>
        <taxon>Dikarya</taxon>
        <taxon>Ascomycota</taxon>
        <taxon>Pezizomycotina</taxon>
        <taxon>Dothideomycetes</taxon>
        <taxon>Dothideomycetidae</taxon>
        <taxon>Dothideales</taxon>
        <taxon>Saccotheciaceae</taxon>
        <taxon>Aureobasidium</taxon>
    </lineage>
</organism>
<evidence type="ECO:0000313" key="1">
    <source>
        <dbReference type="EMBL" id="KEQ74976.1"/>
    </source>
</evidence>
<proteinExistence type="predicted"/>
<sequence length="311" mass="34685">MAPSQNTRSSGNPLVAPLPASTRASRAVAPVPAAPVPTVPVPAIPVPAAPWGMAALPVEIARMFWEADNEGSKHKELTLTFQPPLVPLANTAPWLPNDHPLHHLSASKPPAGSDDLWLLKGHFPSHVSRHTCYVADETYPFGIIRQNERGLIVRIDISVSDRNRSLRTICSALSTNGDLDQKIHRIEMAGWRSISFSALVYLILECGNYPHLQARIAAGEFHWADGYSVHMKRLAHTLRDDIFQYGTLPEGIDYVPTVAKKVWKYLNPPIDQPVGIPTTALWQWNDRRTIRSWMNTGFFHSHTWQEALQQS</sequence>
<dbReference type="GeneID" id="25416613"/>
<dbReference type="AlphaFoldDB" id="A0A074XKA1"/>
<name>A0A074XKA1_9PEZI</name>
<accession>A0A074XKA1</accession>
<evidence type="ECO:0000313" key="2">
    <source>
        <dbReference type="Proteomes" id="UP000027730"/>
    </source>
</evidence>